<feature type="region of interest" description="Disordered" evidence="1">
    <location>
        <begin position="1"/>
        <end position="68"/>
    </location>
</feature>
<dbReference type="PANTHER" id="PTHR23351:SF51">
    <property type="entry name" value="BASIC LEUCINE ZIPPER TRANSCRIPTIONAL FACTOR ATF-LIKE"/>
    <property type="match status" value="1"/>
</dbReference>
<dbReference type="CDD" id="cd14701">
    <property type="entry name" value="bZIP_BATF"/>
    <property type="match status" value="1"/>
</dbReference>
<accession>A0A6A5F0Q5</accession>
<evidence type="ECO:0000313" key="4">
    <source>
        <dbReference type="Proteomes" id="UP000465112"/>
    </source>
</evidence>
<sequence length="419" mass="44084">MSPLFMDTGQESNSPGSGSANGSNTAGSEREGEWQQMGNRGKKRQEKNRDAARKSRRKQTERADELHEELQCLERSNSALKKEIAALKKDFHLYTTTLECHKPFCCLKDSTSSSSSTTCLSVSPKASCRAGPPAVPPQASGSTYAAAPLLSISSTHSLGLQTSDCVGSTPLSSSTATPPTTTTLASPSGSSAELATTSSSVTAPYSASFSAVPAPRSLFSQHPPSLITSRQTNVPPVCTSLVSNSAPSISLTAAAQPQSGQSIINESSAMSSNADLSPLHSGALDAFLMKQATFITDSSNVVPPYSHLGPCQFSRNPMDSSPPTFQDPALQSLSAPPPDSAFALKPRYSQQVTLDPAPLLSLLTVPSPLYVPQTTSSIFDGPLYQPLPSLPQLGDISKDLSLSELLEVNDWILNGTSHQ</sequence>
<gene>
    <name evidence="3" type="ORF">PFLUV_G00164450</name>
</gene>
<evidence type="ECO:0000256" key="1">
    <source>
        <dbReference type="SAM" id="MobiDB-lite"/>
    </source>
</evidence>
<keyword evidence="4" id="KW-1185">Reference proteome</keyword>
<feature type="compositionally biased region" description="Low complexity" evidence="1">
    <location>
        <begin position="12"/>
        <end position="27"/>
    </location>
</feature>
<dbReference type="PROSITE" id="PS50217">
    <property type="entry name" value="BZIP"/>
    <property type="match status" value="1"/>
</dbReference>
<proteinExistence type="predicted"/>
<organism evidence="3 4">
    <name type="scientific">Perca fluviatilis</name>
    <name type="common">European perch</name>
    <dbReference type="NCBI Taxonomy" id="8168"/>
    <lineage>
        <taxon>Eukaryota</taxon>
        <taxon>Metazoa</taxon>
        <taxon>Chordata</taxon>
        <taxon>Craniata</taxon>
        <taxon>Vertebrata</taxon>
        <taxon>Euteleostomi</taxon>
        <taxon>Actinopterygii</taxon>
        <taxon>Neopterygii</taxon>
        <taxon>Teleostei</taxon>
        <taxon>Neoteleostei</taxon>
        <taxon>Acanthomorphata</taxon>
        <taxon>Eupercaria</taxon>
        <taxon>Perciformes</taxon>
        <taxon>Percoidei</taxon>
        <taxon>Percidae</taxon>
        <taxon>Percinae</taxon>
        <taxon>Perca</taxon>
    </lineage>
</organism>
<feature type="region of interest" description="Disordered" evidence="1">
    <location>
        <begin position="168"/>
        <end position="195"/>
    </location>
</feature>
<feature type="compositionally biased region" description="Basic and acidic residues" evidence="1">
    <location>
        <begin position="47"/>
        <end position="68"/>
    </location>
</feature>
<dbReference type="Proteomes" id="UP000465112">
    <property type="component" value="Chromosome 14"/>
</dbReference>
<reference evidence="3 4" key="1">
    <citation type="submission" date="2019-06" db="EMBL/GenBank/DDBJ databases">
        <title>A chromosome-scale genome assembly of the European perch, Perca fluviatilis.</title>
        <authorList>
            <person name="Roques C."/>
            <person name="Zahm M."/>
            <person name="Cabau C."/>
            <person name="Klopp C."/>
            <person name="Bouchez O."/>
            <person name="Donnadieu C."/>
            <person name="Kuhl H."/>
            <person name="Gislard M."/>
            <person name="Guendouz S."/>
            <person name="Journot L."/>
            <person name="Haffray P."/>
            <person name="Bestin A."/>
            <person name="Morvezen R."/>
            <person name="Feron R."/>
            <person name="Wen M."/>
            <person name="Jouanno E."/>
            <person name="Herpin A."/>
            <person name="Schartl M."/>
            <person name="Postlethwait J."/>
            <person name="Schaerlinger B."/>
            <person name="Chardard D."/>
            <person name="Lecocq T."/>
            <person name="Poncet C."/>
            <person name="Jaffrelo L."/>
            <person name="Lampietro C."/>
            <person name="Guiguen Y."/>
        </authorList>
    </citation>
    <scope>NUCLEOTIDE SEQUENCE [LARGE SCALE GENOMIC DNA]</scope>
    <source>
        <tissue evidence="3">Blood</tissue>
    </source>
</reference>
<feature type="domain" description="BZIP" evidence="2">
    <location>
        <begin position="38"/>
        <end position="101"/>
    </location>
</feature>
<dbReference type="PRINTS" id="PR00042">
    <property type="entry name" value="LEUZIPPRFOS"/>
</dbReference>
<evidence type="ECO:0000313" key="3">
    <source>
        <dbReference type="EMBL" id="KAF1380502.1"/>
    </source>
</evidence>
<dbReference type="SUPFAM" id="SSF57959">
    <property type="entry name" value="Leucine zipper domain"/>
    <property type="match status" value="1"/>
</dbReference>
<protein>
    <recommendedName>
        <fullName evidence="2">BZIP domain-containing protein</fullName>
    </recommendedName>
</protein>
<dbReference type="GO" id="GO:0005634">
    <property type="term" value="C:nucleus"/>
    <property type="evidence" value="ECO:0007669"/>
    <property type="project" value="TreeGrafter"/>
</dbReference>
<comment type="caution">
    <text evidence="3">The sequence shown here is derived from an EMBL/GenBank/DDBJ whole genome shotgun (WGS) entry which is preliminary data.</text>
</comment>
<dbReference type="Pfam" id="PF00170">
    <property type="entry name" value="bZIP_1"/>
    <property type="match status" value="1"/>
</dbReference>
<dbReference type="InterPro" id="IPR004827">
    <property type="entry name" value="bZIP"/>
</dbReference>
<dbReference type="InterPro" id="IPR000837">
    <property type="entry name" value="AP-1"/>
</dbReference>
<dbReference type="PANTHER" id="PTHR23351">
    <property type="entry name" value="FOS TRANSCRIPTION FACTOR-RELATED"/>
    <property type="match status" value="1"/>
</dbReference>
<dbReference type="EMBL" id="VHII01000014">
    <property type="protein sequence ID" value="KAF1380502.1"/>
    <property type="molecule type" value="Genomic_DNA"/>
</dbReference>
<dbReference type="SMART" id="SM00338">
    <property type="entry name" value="BRLZ"/>
    <property type="match status" value="1"/>
</dbReference>
<dbReference type="OrthoDB" id="295274at2759"/>
<dbReference type="GO" id="GO:0000981">
    <property type="term" value="F:DNA-binding transcription factor activity, RNA polymerase II-specific"/>
    <property type="evidence" value="ECO:0007669"/>
    <property type="project" value="TreeGrafter"/>
</dbReference>
<dbReference type="AlphaFoldDB" id="A0A6A5F0Q5"/>
<name>A0A6A5F0Q5_PERFL</name>
<dbReference type="GO" id="GO:0000978">
    <property type="term" value="F:RNA polymerase II cis-regulatory region sequence-specific DNA binding"/>
    <property type="evidence" value="ECO:0007669"/>
    <property type="project" value="TreeGrafter"/>
</dbReference>
<feature type="compositionally biased region" description="Low complexity" evidence="1">
    <location>
        <begin position="168"/>
        <end position="191"/>
    </location>
</feature>
<dbReference type="Gene3D" id="1.20.5.170">
    <property type="match status" value="1"/>
</dbReference>
<evidence type="ECO:0000259" key="2">
    <source>
        <dbReference type="PROSITE" id="PS50217"/>
    </source>
</evidence>
<dbReference type="InterPro" id="IPR046347">
    <property type="entry name" value="bZIP_sf"/>
</dbReference>
<dbReference type="PROSITE" id="PS00036">
    <property type="entry name" value="BZIP_BASIC"/>
    <property type="match status" value="1"/>
</dbReference>